<evidence type="ECO:0000313" key="9">
    <source>
        <dbReference type="EMBL" id="RDV14577.1"/>
    </source>
</evidence>
<dbReference type="PRINTS" id="PR00702">
    <property type="entry name" value="ACRIFLAVINRP"/>
</dbReference>
<comment type="caution">
    <text evidence="9">The sequence shown here is derived from an EMBL/GenBank/DDBJ whole genome shotgun (WGS) entry which is preliminary data.</text>
</comment>
<dbReference type="AlphaFoldDB" id="A0A3D8LB21"/>
<feature type="transmembrane region" description="Helical" evidence="7">
    <location>
        <begin position="715"/>
        <end position="738"/>
    </location>
</feature>
<gene>
    <name evidence="9" type="ORF">DXT99_14360</name>
</gene>
<feature type="transmembrane region" description="Helical" evidence="7">
    <location>
        <begin position="312"/>
        <end position="333"/>
    </location>
</feature>
<feature type="transmembrane region" description="Helical" evidence="7">
    <location>
        <begin position="339"/>
        <end position="360"/>
    </location>
</feature>
<feature type="domain" description="SSD" evidence="8">
    <location>
        <begin position="613"/>
        <end position="740"/>
    </location>
</feature>
<organism evidence="9 10">
    <name type="scientific">Pontibacter diazotrophicus</name>
    <dbReference type="NCBI Taxonomy" id="1400979"/>
    <lineage>
        <taxon>Bacteria</taxon>
        <taxon>Pseudomonadati</taxon>
        <taxon>Bacteroidota</taxon>
        <taxon>Cytophagia</taxon>
        <taxon>Cytophagales</taxon>
        <taxon>Hymenobacteraceae</taxon>
        <taxon>Pontibacter</taxon>
    </lineage>
</organism>
<protein>
    <recommendedName>
        <fullName evidence="8">SSD domain-containing protein</fullName>
    </recommendedName>
</protein>
<feature type="transmembrane region" description="Helical" evidence="7">
    <location>
        <begin position="590"/>
        <end position="608"/>
    </location>
</feature>
<keyword evidence="10" id="KW-1185">Reference proteome</keyword>
<sequence>MLRLLHRFRYALLLLIAVVCVLLWPGVKSALVVDNSLTVWFLEDDPALIPYRTFQERFGNDEVIILVVKDKKSLLSQKHFNAFIKLSEELEAIPEVAGVLGPGNATIATHSPLGSTTRPLLTANADTIQLKKTLAEQPILRQQLYTDNYNAARFLIILKSLPDFDIRRGDIIDNVEQVIAKYLADGSYHLGGVGVIFAGLNKLSQQDFGFFLGIGYLMMFLLILIIYRKALLLVYALGTVALATYLTLGIYGALGYRLNLMTTLLPIIIILLGIMDVLHVLNERNQLTRLNQENSAPKEAALAALAKVFRPCLFTSLTTMAGFLALAVSPMAILQSFGVFAALGIFLCLLLTFVLGVLILPHAKPAAKTTKAASTGMARLLTVVLQRQQFFSLLSFLLVSVSIMGMFRLKSDTYTLGYFPQEHTVVTDHQAMEAAWGPYMPLELLVQPAEGKQLSDKDVVQAALSFADSARQLSGVGQVFGFHSLYQAGLEAQFKEKGSRMLQSQFYLTQVQKQLATDYPQLTEQFIHAPTQTGRITIFGAMSSARELNAKMDSLLQYSSTTLGKVATVTPSGYQPMYADIVQYVTTSQVNSLLLALLLVFLLVWLFIRNLKLAVLSLIPNFFPILLMLGFMGWAGIYLDTATASIAAIVLSFCVDDTIHFIYHYRQRRKSGQPAAESRLSTMIHVGPAIVITSVVLFFGYALMIFGSLKTVELFGILTTLAIAGALYSQLFIFPLLLKQFDK</sequence>
<dbReference type="InterPro" id="IPR000731">
    <property type="entry name" value="SSD"/>
</dbReference>
<dbReference type="InterPro" id="IPR004869">
    <property type="entry name" value="MMPL_dom"/>
</dbReference>
<evidence type="ECO:0000256" key="6">
    <source>
        <dbReference type="ARBA" id="ARBA00023136"/>
    </source>
</evidence>
<feature type="domain" description="SSD" evidence="8">
    <location>
        <begin position="229"/>
        <end position="362"/>
    </location>
</feature>
<dbReference type="SUPFAM" id="SSF82866">
    <property type="entry name" value="Multidrug efflux transporter AcrB transmembrane domain"/>
    <property type="match status" value="2"/>
</dbReference>
<dbReference type="OrthoDB" id="9805018at2"/>
<evidence type="ECO:0000313" key="10">
    <source>
        <dbReference type="Proteomes" id="UP000256708"/>
    </source>
</evidence>
<reference evidence="10" key="1">
    <citation type="submission" date="2018-08" db="EMBL/GenBank/DDBJ databases">
        <authorList>
            <person name="Liu Z.-W."/>
            <person name="Du Z.-J."/>
        </authorList>
    </citation>
    <scope>NUCLEOTIDE SEQUENCE [LARGE SCALE GENOMIC DNA]</scope>
    <source>
        <strain evidence="10">H4X</strain>
    </source>
</reference>
<dbReference type="EMBL" id="QRGR01000014">
    <property type="protein sequence ID" value="RDV14577.1"/>
    <property type="molecule type" value="Genomic_DNA"/>
</dbReference>
<dbReference type="Gene3D" id="1.20.1640.10">
    <property type="entry name" value="Multidrug efflux transporter AcrB transmembrane domain"/>
    <property type="match status" value="2"/>
</dbReference>
<evidence type="ECO:0000256" key="2">
    <source>
        <dbReference type="ARBA" id="ARBA00010157"/>
    </source>
</evidence>
<dbReference type="InterPro" id="IPR003392">
    <property type="entry name" value="PTHD_SSD"/>
</dbReference>
<feature type="transmembrane region" description="Helical" evidence="7">
    <location>
        <begin position="643"/>
        <end position="663"/>
    </location>
</feature>
<evidence type="ECO:0000256" key="3">
    <source>
        <dbReference type="ARBA" id="ARBA00022475"/>
    </source>
</evidence>
<keyword evidence="4 7" id="KW-0812">Transmembrane</keyword>
<keyword evidence="3" id="KW-1003">Cell membrane</keyword>
<evidence type="ECO:0000259" key="8">
    <source>
        <dbReference type="PROSITE" id="PS50156"/>
    </source>
</evidence>
<dbReference type="GO" id="GO:0005886">
    <property type="term" value="C:plasma membrane"/>
    <property type="evidence" value="ECO:0007669"/>
    <property type="project" value="UniProtKB-SubCell"/>
</dbReference>
<dbReference type="InterPro" id="IPR001036">
    <property type="entry name" value="Acrflvin-R"/>
</dbReference>
<dbReference type="RefSeq" id="WP_115566256.1">
    <property type="nucleotide sequence ID" value="NZ_QRGR01000014.1"/>
</dbReference>
<keyword evidence="5 7" id="KW-1133">Transmembrane helix</keyword>
<proteinExistence type="inferred from homology"/>
<feature type="transmembrane region" description="Helical" evidence="7">
    <location>
        <begin position="684"/>
        <end position="709"/>
    </location>
</feature>
<comment type="similarity">
    <text evidence="2">Belongs to the resistance-nodulation-cell division (RND) (TC 2.A.6) family. MmpL subfamily.</text>
</comment>
<dbReference type="Pfam" id="PF02460">
    <property type="entry name" value="Patched"/>
    <property type="match status" value="1"/>
</dbReference>
<evidence type="ECO:0000256" key="1">
    <source>
        <dbReference type="ARBA" id="ARBA00004651"/>
    </source>
</evidence>
<comment type="subcellular location">
    <subcellularLocation>
        <location evidence="1">Cell membrane</location>
        <topology evidence="1">Multi-pass membrane protein</topology>
    </subcellularLocation>
</comment>
<dbReference type="Proteomes" id="UP000256708">
    <property type="component" value="Unassembled WGS sequence"/>
</dbReference>
<keyword evidence="6 7" id="KW-0472">Membrane</keyword>
<feature type="transmembrane region" description="Helical" evidence="7">
    <location>
        <begin position="260"/>
        <end position="281"/>
    </location>
</feature>
<evidence type="ECO:0000256" key="5">
    <source>
        <dbReference type="ARBA" id="ARBA00022989"/>
    </source>
</evidence>
<feature type="transmembrane region" description="Helical" evidence="7">
    <location>
        <begin position="208"/>
        <end position="227"/>
    </location>
</feature>
<dbReference type="PANTHER" id="PTHR33406">
    <property type="entry name" value="MEMBRANE PROTEIN MJ1562-RELATED"/>
    <property type="match status" value="1"/>
</dbReference>
<dbReference type="GO" id="GO:0022857">
    <property type="term" value="F:transmembrane transporter activity"/>
    <property type="evidence" value="ECO:0007669"/>
    <property type="project" value="InterPro"/>
</dbReference>
<feature type="transmembrane region" description="Helical" evidence="7">
    <location>
        <begin position="232"/>
        <end position="254"/>
    </location>
</feature>
<feature type="transmembrane region" description="Helical" evidence="7">
    <location>
        <begin position="390"/>
        <end position="409"/>
    </location>
</feature>
<name>A0A3D8LB21_9BACT</name>
<dbReference type="Pfam" id="PF03176">
    <property type="entry name" value="MMPL"/>
    <property type="match status" value="1"/>
</dbReference>
<evidence type="ECO:0000256" key="7">
    <source>
        <dbReference type="SAM" id="Phobius"/>
    </source>
</evidence>
<accession>A0A3D8LB21</accession>
<dbReference type="PROSITE" id="PS50156">
    <property type="entry name" value="SSD"/>
    <property type="match status" value="2"/>
</dbReference>
<evidence type="ECO:0000256" key="4">
    <source>
        <dbReference type="ARBA" id="ARBA00022692"/>
    </source>
</evidence>
<dbReference type="InterPro" id="IPR050545">
    <property type="entry name" value="Mycobact_MmpL"/>
</dbReference>
<feature type="transmembrane region" description="Helical" evidence="7">
    <location>
        <begin position="615"/>
        <end position="637"/>
    </location>
</feature>
<dbReference type="PANTHER" id="PTHR33406:SF6">
    <property type="entry name" value="MEMBRANE PROTEIN YDGH-RELATED"/>
    <property type="match status" value="1"/>
</dbReference>